<sequence>MSVKPRCSMAGGRLTSLDGAKWCLCWILLSIQMDSAISQPDSANTSVTQATLLRTLFSKPFSDSSRNAHVRNGNQTEPAWRDRAEEKPQGHMFTKGTTRDNNFTTSVTQVQSSPAKVDPRNSTTNALLYNLTTISGSTEVHQATLETGDLTRQATRNARTTTAGSNNNAESGNNGTTVTQPTEASNQTVSQVTNTTGMSSLEVGTKLENVTFTNVTDRKSNNTQDNFTTIKMEAERKPSEQLGVFKNSSGGKKLLNENTENMIKARVDQTPEFIPRRLDFTSEGPENNGETTTGSRPNRGLAMESPLSAFVHHSTSLPLFHRETRKSSLPPQMSSTIFIKSRSFDSKIDLNKRLAGEKLMDEDIGTSKISPLLPSTRLKSLTFRPSNTDASSSQTVMNNVEAAGTSPRMQLSTKEVIKDQQGTATNTNDYESASKITPVHEFNNTEHRETKRKSTGKVRRSTKDPEDDDSTLPSSRRRSNEEAQPEPITPEPASHFSKPASLKTRKRHVAQPGSRDFIECTDQEDKNANHSVAWSSGSTLTVTFSGDGEALEVMWEIKPANDTPSTTSHRHVRDTNNRAAPHFHNAKRLDVADVSSTAKVNANNDIVDEESPTRLINGFVVSYRIPEGEVYNSSRLRANVRYFVLHQLHSDKNYIICVHAMSGQDIVHKECGNWLKSLVYEKTMMGVLAGALFFLPCVIVIIIILRKDKQMRAKHGTESGTWHLTNPSLVRAFATCEESHEALVKERQANPDRYAYLHKNSATNAPNKSHFEEGSHSHVHKPAQRSHTVHRCAAYDTDLAKDSSGEKLPSTRDSTKNLIEADSALDRELPLLHDILEDSTFCNPSATIASGDSCASLTLPLQELNSTAQTKSDRESNI</sequence>
<feature type="region of interest" description="Disordered" evidence="1">
    <location>
        <begin position="419"/>
        <end position="517"/>
    </location>
</feature>
<evidence type="ECO:0000256" key="3">
    <source>
        <dbReference type="SAM" id="SignalP"/>
    </source>
</evidence>
<keyword evidence="3" id="KW-0732">Signal</keyword>
<reference evidence="4 5" key="1">
    <citation type="submission" date="2019-01" db="EMBL/GenBank/DDBJ databases">
        <title>A draft genome assembly of the solar-powered sea slug Elysia chlorotica.</title>
        <authorList>
            <person name="Cai H."/>
            <person name="Li Q."/>
            <person name="Fang X."/>
            <person name="Li J."/>
            <person name="Curtis N.E."/>
            <person name="Altenburger A."/>
            <person name="Shibata T."/>
            <person name="Feng M."/>
            <person name="Maeda T."/>
            <person name="Schwartz J.A."/>
            <person name="Shigenobu S."/>
            <person name="Lundholm N."/>
            <person name="Nishiyama T."/>
            <person name="Yang H."/>
            <person name="Hasebe M."/>
            <person name="Li S."/>
            <person name="Pierce S.K."/>
            <person name="Wang J."/>
        </authorList>
    </citation>
    <scope>NUCLEOTIDE SEQUENCE [LARGE SCALE GENOMIC DNA]</scope>
    <source>
        <strain evidence="4">EC2010</strain>
        <tissue evidence="4">Whole organism of an adult</tissue>
    </source>
</reference>
<evidence type="ECO:0000256" key="2">
    <source>
        <dbReference type="SAM" id="Phobius"/>
    </source>
</evidence>
<dbReference type="AlphaFoldDB" id="A0A3S1C0E3"/>
<proteinExistence type="predicted"/>
<feature type="region of interest" description="Disordered" evidence="1">
    <location>
        <begin position="763"/>
        <end position="787"/>
    </location>
</feature>
<feature type="transmembrane region" description="Helical" evidence="2">
    <location>
        <begin position="684"/>
        <end position="705"/>
    </location>
</feature>
<dbReference type="Proteomes" id="UP000271974">
    <property type="component" value="Unassembled WGS sequence"/>
</dbReference>
<feature type="compositionally biased region" description="Polar residues" evidence="1">
    <location>
        <begin position="178"/>
        <end position="188"/>
    </location>
</feature>
<dbReference type="OrthoDB" id="2013775at2759"/>
<feature type="compositionally biased region" description="Basic residues" evidence="1">
    <location>
        <begin position="777"/>
        <end position="787"/>
    </location>
</feature>
<name>A0A3S1C0E3_ELYCH</name>
<keyword evidence="2" id="KW-0472">Membrane</keyword>
<evidence type="ECO:0000313" key="5">
    <source>
        <dbReference type="Proteomes" id="UP000271974"/>
    </source>
</evidence>
<keyword evidence="2" id="KW-0812">Transmembrane</keyword>
<evidence type="ECO:0008006" key="6">
    <source>
        <dbReference type="Google" id="ProtNLM"/>
    </source>
</evidence>
<comment type="caution">
    <text evidence="4">The sequence shown here is derived from an EMBL/GenBank/DDBJ whole genome shotgun (WGS) entry which is preliminary data.</text>
</comment>
<feature type="compositionally biased region" description="Low complexity" evidence="1">
    <location>
        <begin position="151"/>
        <end position="177"/>
    </location>
</feature>
<feature type="signal peptide" evidence="3">
    <location>
        <begin position="1"/>
        <end position="38"/>
    </location>
</feature>
<feature type="compositionally biased region" description="Basic and acidic residues" evidence="1">
    <location>
        <begin position="79"/>
        <end position="89"/>
    </location>
</feature>
<evidence type="ECO:0000313" key="4">
    <source>
        <dbReference type="EMBL" id="RUS79524.1"/>
    </source>
</evidence>
<protein>
    <recommendedName>
        <fullName evidence="6">Fibronectin type-III domain-containing protein</fullName>
    </recommendedName>
</protein>
<feature type="compositionally biased region" description="Polar residues" evidence="1">
    <location>
        <begin position="95"/>
        <end position="121"/>
    </location>
</feature>
<feature type="region of interest" description="Disordered" evidence="1">
    <location>
        <begin position="145"/>
        <end position="188"/>
    </location>
</feature>
<feature type="compositionally biased region" description="Polar residues" evidence="1">
    <location>
        <begin position="420"/>
        <end position="435"/>
    </location>
</feature>
<organism evidence="4 5">
    <name type="scientific">Elysia chlorotica</name>
    <name type="common">Eastern emerald elysia</name>
    <name type="synonym">Sea slug</name>
    <dbReference type="NCBI Taxonomy" id="188477"/>
    <lineage>
        <taxon>Eukaryota</taxon>
        <taxon>Metazoa</taxon>
        <taxon>Spiralia</taxon>
        <taxon>Lophotrochozoa</taxon>
        <taxon>Mollusca</taxon>
        <taxon>Gastropoda</taxon>
        <taxon>Heterobranchia</taxon>
        <taxon>Euthyneura</taxon>
        <taxon>Panpulmonata</taxon>
        <taxon>Sacoglossa</taxon>
        <taxon>Placobranchoidea</taxon>
        <taxon>Plakobranchidae</taxon>
        <taxon>Elysia</taxon>
    </lineage>
</organism>
<feature type="compositionally biased region" description="Polar residues" evidence="1">
    <location>
        <begin position="63"/>
        <end position="77"/>
    </location>
</feature>
<feature type="compositionally biased region" description="Basic residues" evidence="1">
    <location>
        <begin position="450"/>
        <end position="460"/>
    </location>
</feature>
<accession>A0A3S1C0E3</accession>
<dbReference type="EMBL" id="RQTK01000446">
    <property type="protein sequence ID" value="RUS79524.1"/>
    <property type="molecule type" value="Genomic_DNA"/>
</dbReference>
<keyword evidence="5" id="KW-1185">Reference proteome</keyword>
<gene>
    <name evidence="4" type="ORF">EGW08_012722</name>
</gene>
<feature type="region of interest" description="Disordered" evidence="1">
    <location>
        <begin position="63"/>
        <end position="121"/>
    </location>
</feature>
<feature type="compositionally biased region" description="Polar residues" evidence="1">
    <location>
        <begin position="284"/>
        <end position="296"/>
    </location>
</feature>
<evidence type="ECO:0000256" key="1">
    <source>
        <dbReference type="SAM" id="MobiDB-lite"/>
    </source>
</evidence>
<feature type="region of interest" description="Disordered" evidence="1">
    <location>
        <begin position="278"/>
        <end position="300"/>
    </location>
</feature>
<feature type="chain" id="PRO_5018779339" description="Fibronectin type-III domain-containing protein" evidence="3">
    <location>
        <begin position="39"/>
        <end position="878"/>
    </location>
</feature>
<keyword evidence="2" id="KW-1133">Transmembrane helix</keyword>